<evidence type="ECO:0000313" key="1">
    <source>
        <dbReference type="EMBL" id="CAG8847545.1"/>
    </source>
</evidence>
<sequence>YERFTLNFALSQIPTFQWCLNPNCESGQDHYQGDKVPIMTCNSCEQKSCVVHGRPIVTVLETLRNAERASESYVGQLKQ</sequence>
<reference evidence="1" key="1">
    <citation type="submission" date="2021-06" db="EMBL/GenBank/DDBJ databases">
        <authorList>
            <person name="Kallberg Y."/>
            <person name="Tangrot J."/>
            <person name="Rosling A."/>
        </authorList>
    </citation>
    <scope>NUCLEOTIDE SEQUENCE</scope>
    <source>
        <strain evidence="1">MA461A</strain>
    </source>
</reference>
<gene>
    <name evidence="1" type="ORF">RPERSI_LOCUS34685</name>
</gene>
<keyword evidence="2" id="KW-1185">Reference proteome</keyword>
<protein>
    <submittedName>
        <fullName evidence="1">15351_t:CDS:1</fullName>
    </submittedName>
</protein>
<feature type="non-terminal residue" evidence="1">
    <location>
        <position position="79"/>
    </location>
</feature>
<organism evidence="1 2">
    <name type="scientific">Racocetra persica</name>
    <dbReference type="NCBI Taxonomy" id="160502"/>
    <lineage>
        <taxon>Eukaryota</taxon>
        <taxon>Fungi</taxon>
        <taxon>Fungi incertae sedis</taxon>
        <taxon>Mucoromycota</taxon>
        <taxon>Glomeromycotina</taxon>
        <taxon>Glomeromycetes</taxon>
        <taxon>Diversisporales</taxon>
        <taxon>Gigasporaceae</taxon>
        <taxon>Racocetra</taxon>
    </lineage>
</organism>
<accession>A0ACA9SSD2</accession>
<feature type="non-terminal residue" evidence="1">
    <location>
        <position position="1"/>
    </location>
</feature>
<name>A0ACA9SSD2_9GLOM</name>
<dbReference type="EMBL" id="CAJVQC010156489">
    <property type="protein sequence ID" value="CAG8847545.1"/>
    <property type="molecule type" value="Genomic_DNA"/>
</dbReference>
<comment type="caution">
    <text evidence="1">The sequence shown here is derived from an EMBL/GenBank/DDBJ whole genome shotgun (WGS) entry which is preliminary data.</text>
</comment>
<proteinExistence type="predicted"/>
<evidence type="ECO:0000313" key="2">
    <source>
        <dbReference type="Proteomes" id="UP000789920"/>
    </source>
</evidence>
<dbReference type="Proteomes" id="UP000789920">
    <property type="component" value="Unassembled WGS sequence"/>
</dbReference>